<dbReference type="PANTHER" id="PTHR35796:SF3">
    <property type="entry name" value="BHLH DOMAIN-CONTAINING PROTEIN"/>
    <property type="match status" value="1"/>
</dbReference>
<evidence type="ECO:0000313" key="1">
    <source>
        <dbReference type="EMBL" id="GMF17907.1"/>
    </source>
</evidence>
<gene>
    <name evidence="1" type="ORF">Plil01_000661700</name>
</gene>
<dbReference type="OrthoDB" id="122366at2759"/>
<dbReference type="AlphaFoldDB" id="A0A9W6WU94"/>
<dbReference type="PANTHER" id="PTHR35796">
    <property type="entry name" value="HYPOTHETICAL CYTOSOLIC PROTEIN"/>
    <property type="match status" value="1"/>
</dbReference>
<comment type="caution">
    <text evidence="1">The sequence shown here is derived from an EMBL/GenBank/DDBJ whole genome shotgun (WGS) entry which is preliminary data.</text>
</comment>
<reference evidence="1" key="1">
    <citation type="submission" date="2023-04" db="EMBL/GenBank/DDBJ databases">
        <title>Phytophthora lilii NBRC 32176.</title>
        <authorList>
            <person name="Ichikawa N."/>
            <person name="Sato H."/>
            <person name="Tonouchi N."/>
        </authorList>
    </citation>
    <scope>NUCLEOTIDE SEQUENCE</scope>
    <source>
        <strain evidence="1">NBRC 32176</strain>
    </source>
</reference>
<accession>A0A9W6WU94</accession>
<sequence>MIAANGLANMTISPADVHVREDIDGKYMEFFIKSCRLDYKRPRTLHGITGKEWRSTLWATAACTRKLQRFVHKSLGPPDLDQPYTIVEDFTKELYSNTARADVQVKQVVRRYVEADRDIIIWVARLTPAEIKHKMLRGLAYNLCGQVVVKRSPHSTPDQELAVLQQCSLIYLD</sequence>
<organism evidence="1 2">
    <name type="scientific">Phytophthora lilii</name>
    <dbReference type="NCBI Taxonomy" id="2077276"/>
    <lineage>
        <taxon>Eukaryota</taxon>
        <taxon>Sar</taxon>
        <taxon>Stramenopiles</taxon>
        <taxon>Oomycota</taxon>
        <taxon>Peronosporomycetes</taxon>
        <taxon>Peronosporales</taxon>
        <taxon>Peronosporaceae</taxon>
        <taxon>Phytophthora</taxon>
    </lineage>
</organism>
<keyword evidence="2" id="KW-1185">Reference proteome</keyword>
<dbReference type="Proteomes" id="UP001165083">
    <property type="component" value="Unassembled WGS sequence"/>
</dbReference>
<dbReference type="EMBL" id="BSXW01000299">
    <property type="protein sequence ID" value="GMF17907.1"/>
    <property type="molecule type" value="Genomic_DNA"/>
</dbReference>
<name>A0A9W6WU94_9STRA</name>
<proteinExistence type="predicted"/>
<evidence type="ECO:0000313" key="2">
    <source>
        <dbReference type="Proteomes" id="UP001165083"/>
    </source>
</evidence>
<protein>
    <submittedName>
        <fullName evidence="1">Unnamed protein product</fullName>
    </submittedName>
</protein>